<dbReference type="SMART" id="SM00248">
    <property type="entry name" value="ANK"/>
    <property type="match status" value="3"/>
</dbReference>
<proteinExistence type="predicted"/>
<dbReference type="Proteomes" id="UP000679220">
    <property type="component" value="Unassembled WGS sequence"/>
</dbReference>
<accession>A0A941F733</accession>
<reference evidence="5" key="1">
    <citation type="journal article" date="2018" name="Int. J. Syst. Evol. Microbiol.">
        <title>Carboxylicivirga sediminis sp. nov., isolated from coastal sediment.</title>
        <authorList>
            <person name="Wang F.Q."/>
            <person name="Ren L.H."/>
            <person name="Zou R.J."/>
            <person name="Sun Y.Z."/>
            <person name="Liu X.J."/>
            <person name="Jiang F."/>
            <person name="Liu L.J."/>
        </authorList>
    </citation>
    <scope>NUCLEOTIDE SEQUENCE</scope>
    <source>
        <strain evidence="5">JR1</strain>
    </source>
</reference>
<dbReference type="AlphaFoldDB" id="A0A941F733"/>
<feature type="chain" id="PRO_5036899319" evidence="4">
    <location>
        <begin position="25"/>
        <end position="192"/>
    </location>
</feature>
<keyword evidence="6" id="KW-1185">Reference proteome</keyword>
<dbReference type="PROSITE" id="PS50088">
    <property type="entry name" value="ANK_REPEAT"/>
    <property type="match status" value="2"/>
</dbReference>
<dbReference type="PANTHER" id="PTHR24171:SF9">
    <property type="entry name" value="ANKYRIN REPEAT DOMAIN-CONTAINING PROTEIN 39"/>
    <property type="match status" value="1"/>
</dbReference>
<evidence type="ECO:0000313" key="5">
    <source>
        <dbReference type="EMBL" id="MBR8537802.1"/>
    </source>
</evidence>
<keyword evidence="4" id="KW-0732">Signal</keyword>
<dbReference type="Gene3D" id="1.25.40.20">
    <property type="entry name" value="Ankyrin repeat-containing domain"/>
    <property type="match status" value="2"/>
</dbReference>
<reference evidence="5" key="2">
    <citation type="submission" date="2021-04" db="EMBL/GenBank/DDBJ databases">
        <authorList>
            <person name="Zhang T."/>
            <person name="Zhang Y."/>
            <person name="Lu D."/>
            <person name="Zuo D."/>
            <person name="Du Z."/>
        </authorList>
    </citation>
    <scope>NUCLEOTIDE SEQUENCE</scope>
    <source>
        <strain evidence="5">JR1</strain>
    </source>
</reference>
<evidence type="ECO:0000256" key="3">
    <source>
        <dbReference type="PROSITE-ProRule" id="PRU00023"/>
    </source>
</evidence>
<dbReference type="PANTHER" id="PTHR24171">
    <property type="entry name" value="ANKYRIN REPEAT DOMAIN-CONTAINING PROTEIN 39-RELATED"/>
    <property type="match status" value="1"/>
</dbReference>
<comment type="caution">
    <text evidence="5">The sequence shown here is derived from an EMBL/GenBank/DDBJ whole genome shotgun (WGS) entry which is preliminary data.</text>
</comment>
<evidence type="ECO:0000256" key="1">
    <source>
        <dbReference type="ARBA" id="ARBA00022737"/>
    </source>
</evidence>
<dbReference type="InterPro" id="IPR036770">
    <property type="entry name" value="Ankyrin_rpt-contain_sf"/>
</dbReference>
<sequence length="192" mass="21069">MKTNKNLNLLMVSRMMVLSFILMSACTSKGQSNKVSEQAEKPAKVMDIHAAAFMGDVKAINYHIKAGTDLNQKDEYGSTPLIIATTFNRVEAAKALIDGKADLNLKSKDGSTPLHVAAFFCRTEIVEYLLDNGVDKNLTDSYGSTPLQSVAGAFAEVKPIYEQINRDLGPLGLRLDYEELEATRPKIAELLK</sequence>
<gene>
    <name evidence="5" type="ORF">KDU71_19680</name>
</gene>
<dbReference type="PROSITE" id="PS50297">
    <property type="entry name" value="ANK_REP_REGION"/>
    <property type="match status" value="2"/>
</dbReference>
<feature type="signal peptide" evidence="4">
    <location>
        <begin position="1"/>
        <end position="24"/>
    </location>
</feature>
<keyword evidence="1" id="KW-0677">Repeat</keyword>
<name>A0A941F733_9BACT</name>
<feature type="repeat" description="ANK" evidence="3">
    <location>
        <begin position="76"/>
        <end position="108"/>
    </location>
</feature>
<feature type="repeat" description="ANK" evidence="3">
    <location>
        <begin position="109"/>
        <end position="141"/>
    </location>
</feature>
<evidence type="ECO:0000313" key="6">
    <source>
        <dbReference type="Proteomes" id="UP000679220"/>
    </source>
</evidence>
<evidence type="ECO:0000256" key="4">
    <source>
        <dbReference type="SAM" id="SignalP"/>
    </source>
</evidence>
<dbReference type="Pfam" id="PF12796">
    <property type="entry name" value="Ank_2"/>
    <property type="match status" value="1"/>
</dbReference>
<dbReference type="InterPro" id="IPR002110">
    <property type="entry name" value="Ankyrin_rpt"/>
</dbReference>
<organism evidence="5 6">
    <name type="scientific">Carboxylicivirga sediminis</name>
    <dbReference type="NCBI Taxonomy" id="2006564"/>
    <lineage>
        <taxon>Bacteria</taxon>
        <taxon>Pseudomonadati</taxon>
        <taxon>Bacteroidota</taxon>
        <taxon>Bacteroidia</taxon>
        <taxon>Marinilabiliales</taxon>
        <taxon>Marinilabiliaceae</taxon>
        <taxon>Carboxylicivirga</taxon>
    </lineage>
</organism>
<dbReference type="RefSeq" id="WP_212192825.1">
    <property type="nucleotide sequence ID" value="NZ_JAGTAR010000040.1"/>
</dbReference>
<protein>
    <submittedName>
        <fullName evidence="5">Ankyrin repeat domain-containing protein</fullName>
    </submittedName>
</protein>
<dbReference type="PROSITE" id="PS51257">
    <property type="entry name" value="PROKAR_LIPOPROTEIN"/>
    <property type="match status" value="1"/>
</dbReference>
<evidence type="ECO:0000256" key="2">
    <source>
        <dbReference type="ARBA" id="ARBA00023043"/>
    </source>
</evidence>
<keyword evidence="2 3" id="KW-0040">ANK repeat</keyword>
<dbReference type="EMBL" id="JAGTAR010000040">
    <property type="protein sequence ID" value="MBR8537802.1"/>
    <property type="molecule type" value="Genomic_DNA"/>
</dbReference>
<dbReference type="SUPFAM" id="SSF48403">
    <property type="entry name" value="Ankyrin repeat"/>
    <property type="match status" value="1"/>
</dbReference>